<dbReference type="EMBL" id="OW240922">
    <property type="protein sequence ID" value="CAH2322494.1"/>
    <property type="molecule type" value="Genomic_DNA"/>
</dbReference>
<sequence length="264" mass="29043">MRLRRRLRVCAELQAGEKITQPRMERRMGLCSSRMLASLWICFLLCSSTSGDISCRHCHTRVQPRDPGLMSPLSGGDQGRGIREVLQNYIGADGAESQSTEVDPRPSGVIKMHLLSEHQQQSKRGISSLLGVQKTSHHSGADDIARRFPKSKLGPVGRESQQGKVTVSRVKREQAGERVFMTPSDPSQEDPLTSYPMEGQKVKRSDGKGSRDEGRLNRARTEELRLSSTSFALTGDSAHNQAMVHWTGGANSSVSITACSVTWV</sequence>
<proteinExistence type="predicted"/>
<keyword evidence="3" id="KW-1185">Reference proteome</keyword>
<reference evidence="2" key="1">
    <citation type="submission" date="2022-03" db="EMBL/GenBank/DDBJ databases">
        <authorList>
            <person name="Alioto T."/>
            <person name="Alioto T."/>
            <person name="Gomez Garrido J."/>
        </authorList>
    </citation>
    <scope>NUCLEOTIDE SEQUENCE</scope>
</reference>
<dbReference type="Proteomes" id="UP001295444">
    <property type="component" value="Chromosome 11"/>
</dbReference>
<dbReference type="AlphaFoldDB" id="A0AAD1TFP0"/>
<name>A0AAD1TFP0_PELCU</name>
<gene>
    <name evidence="2" type="ORF">PECUL_23A025106</name>
</gene>
<feature type="compositionally biased region" description="Basic and acidic residues" evidence="1">
    <location>
        <begin position="200"/>
        <end position="219"/>
    </location>
</feature>
<evidence type="ECO:0000313" key="3">
    <source>
        <dbReference type="Proteomes" id="UP001295444"/>
    </source>
</evidence>
<evidence type="ECO:0000313" key="2">
    <source>
        <dbReference type="EMBL" id="CAH2322494.1"/>
    </source>
</evidence>
<evidence type="ECO:0000256" key="1">
    <source>
        <dbReference type="SAM" id="MobiDB-lite"/>
    </source>
</evidence>
<protein>
    <submittedName>
        <fullName evidence="2">Uncharacterized protein</fullName>
    </submittedName>
</protein>
<organism evidence="2 3">
    <name type="scientific">Pelobates cultripes</name>
    <name type="common">Western spadefoot toad</name>
    <dbReference type="NCBI Taxonomy" id="61616"/>
    <lineage>
        <taxon>Eukaryota</taxon>
        <taxon>Metazoa</taxon>
        <taxon>Chordata</taxon>
        <taxon>Craniata</taxon>
        <taxon>Vertebrata</taxon>
        <taxon>Euteleostomi</taxon>
        <taxon>Amphibia</taxon>
        <taxon>Batrachia</taxon>
        <taxon>Anura</taxon>
        <taxon>Pelobatoidea</taxon>
        <taxon>Pelobatidae</taxon>
        <taxon>Pelobates</taxon>
    </lineage>
</organism>
<accession>A0AAD1TFP0</accession>
<feature type="region of interest" description="Disordered" evidence="1">
    <location>
        <begin position="137"/>
        <end position="219"/>
    </location>
</feature>